<accession>A0ABW3EGK2</accession>
<name>A0ABW3EGK2_9ACTN</name>
<sequence length="334" mass="33802">MRDTPMDGRHGKHEGPARGSWAREAWRGLVPIAVATGAVLVIGGGFDVLERHHGAAKSRSAKAAADAGPAAPGLVAGVVADGSALVVRDTGTGADTGLPIAPPPGRRFTRVASGPDGSFVVASAGGGRVTFHRLNLDDDGRAEALVPLPEAVVPGESAEWSDLAVASDGRIAYVTYEGKRGTIAVVEPGTGARKSWPAASQGRVGGLSWSGDALSFVWTAAGKTQVRTIDTAASAGDLKSSETVATLPSGTAAAFLRPDGTTIVTGRVQDANLVLQAYSPTGEPGQILWKHPIKGAPTVRALDPAENGALLALAGDLYGPAGPLPGKDLADAAW</sequence>
<gene>
    <name evidence="1" type="ORF">ACFQ11_00390</name>
</gene>
<dbReference type="RefSeq" id="WP_378295643.1">
    <property type="nucleotide sequence ID" value="NZ_JBHTJA010000001.1"/>
</dbReference>
<dbReference type="Proteomes" id="UP001596972">
    <property type="component" value="Unassembled WGS sequence"/>
</dbReference>
<dbReference type="EMBL" id="JBHTJA010000001">
    <property type="protein sequence ID" value="MFD0898851.1"/>
    <property type="molecule type" value="Genomic_DNA"/>
</dbReference>
<proteinExistence type="predicted"/>
<dbReference type="Gene3D" id="2.130.10.10">
    <property type="entry name" value="YVTN repeat-like/Quinoprotein amine dehydrogenase"/>
    <property type="match status" value="1"/>
</dbReference>
<evidence type="ECO:0008006" key="3">
    <source>
        <dbReference type="Google" id="ProtNLM"/>
    </source>
</evidence>
<protein>
    <recommendedName>
        <fullName evidence="3">WD40 repeat domain-containing protein</fullName>
    </recommendedName>
</protein>
<dbReference type="SUPFAM" id="SSF63829">
    <property type="entry name" value="Calcium-dependent phosphotriesterase"/>
    <property type="match status" value="1"/>
</dbReference>
<evidence type="ECO:0000313" key="2">
    <source>
        <dbReference type="Proteomes" id="UP001596972"/>
    </source>
</evidence>
<comment type="caution">
    <text evidence="1">The sequence shown here is derived from an EMBL/GenBank/DDBJ whole genome shotgun (WGS) entry which is preliminary data.</text>
</comment>
<keyword evidence="2" id="KW-1185">Reference proteome</keyword>
<evidence type="ECO:0000313" key="1">
    <source>
        <dbReference type="EMBL" id="MFD0898851.1"/>
    </source>
</evidence>
<dbReference type="InterPro" id="IPR015943">
    <property type="entry name" value="WD40/YVTN_repeat-like_dom_sf"/>
</dbReference>
<organism evidence="1 2">
    <name type="scientific">Actinomadura sediminis</name>
    <dbReference type="NCBI Taxonomy" id="1038904"/>
    <lineage>
        <taxon>Bacteria</taxon>
        <taxon>Bacillati</taxon>
        <taxon>Actinomycetota</taxon>
        <taxon>Actinomycetes</taxon>
        <taxon>Streptosporangiales</taxon>
        <taxon>Thermomonosporaceae</taxon>
        <taxon>Actinomadura</taxon>
    </lineage>
</organism>
<reference evidence="2" key="1">
    <citation type="journal article" date="2019" name="Int. J. Syst. Evol. Microbiol.">
        <title>The Global Catalogue of Microorganisms (GCM) 10K type strain sequencing project: providing services to taxonomists for standard genome sequencing and annotation.</title>
        <authorList>
            <consortium name="The Broad Institute Genomics Platform"/>
            <consortium name="The Broad Institute Genome Sequencing Center for Infectious Disease"/>
            <person name="Wu L."/>
            <person name="Ma J."/>
        </authorList>
    </citation>
    <scope>NUCLEOTIDE SEQUENCE [LARGE SCALE GENOMIC DNA]</scope>
    <source>
        <strain evidence="2">JCM 31202</strain>
    </source>
</reference>